<feature type="coiled-coil region" evidence="1">
    <location>
        <begin position="42"/>
        <end position="69"/>
    </location>
</feature>
<protein>
    <submittedName>
        <fullName evidence="3">Uncharacterized protein</fullName>
    </submittedName>
</protein>
<reference evidence="4" key="1">
    <citation type="journal article" date="2019" name="Int. J. Syst. Evol. Microbiol.">
        <title>The Global Catalogue of Microorganisms (GCM) 10K type strain sequencing project: providing services to taxonomists for standard genome sequencing and annotation.</title>
        <authorList>
            <consortium name="The Broad Institute Genomics Platform"/>
            <consortium name="The Broad Institute Genome Sequencing Center for Infectious Disease"/>
            <person name="Wu L."/>
            <person name="Ma J."/>
        </authorList>
    </citation>
    <scope>NUCLEOTIDE SEQUENCE [LARGE SCALE GENOMIC DNA]</scope>
    <source>
        <strain evidence="4">CGMCC 1.15297</strain>
    </source>
</reference>
<sequence>MDFEFLAIMVFVVAILAIVLGIGNDAFQRWLRHKEKQLELMADKTAEQAAQYAAKAEKLEQRVRVLERIATDTGADLATQIEDLRDRDIEESVQ</sequence>
<keyword evidence="2" id="KW-0812">Transmembrane</keyword>
<keyword evidence="4" id="KW-1185">Reference proteome</keyword>
<dbReference type="RefSeq" id="WP_188642266.1">
    <property type="nucleotide sequence ID" value="NZ_BMID01000001.1"/>
</dbReference>
<evidence type="ECO:0000313" key="3">
    <source>
        <dbReference type="EMBL" id="GGA07350.1"/>
    </source>
</evidence>
<keyword evidence="2" id="KW-1133">Transmembrane helix</keyword>
<dbReference type="Proteomes" id="UP000603317">
    <property type="component" value="Unassembled WGS sequence"/>
</dbReference>
<evidence type="ECO:0000313" key="4">
    <source>
        <dbReference type="Proteomes" id="UP000603317"/>
    </source>
</evidence>
<proteinExistence type="predicted"/>
<keyword evidence="1" id="KW-0175">Coiled coil</keyword>
<gene>
    <name evidence="3" type="ORF">GCM10010923_16750</name>
</gene>
<dbReference type="EMBL" id="BMID01000001">
    <property type="protein sequence ID" value="GGA07350.1"/>
    <property type="molecule type" value="Genomic_DNA"/>
</dbReference>
<feature type="transmembrane region" description="Helical" evidence="2">
    <location>
        <begin position="6"/>
        <end position="27"/>
    </location>
</feature>
<organism evidence="3 4">
    <name type="scientific">Blastomonas marina</name>
    <dbReference type="NCBI Taxonomy" id="1867408"/>
    <lineage>
        <taxon>Bacteria</taxon>
        <taxon>Pseudomonadati</taxon>
        <taxon>Pseudomonadota</taxon>
        <taxon>Alphaproteobacteria</taxon>
        <taxon>Sphingomonadales</taxon>
        <taxon>Sphingomonadaceae</taxon>
        <taxon>Blastomonas</taxon>
    </lineage>
</organism>
<comment type="caution">
    <text evidence="3">The sequence shown here is derived from an EMBL/GenBank/DDBJ whole genome shotgun (WGS) entry which is preliminary data.</text>
</comment>
<evidence type="ECO:0000256" key="1">
    <source>
        <dbReference type="SAM" id="Coils"/>
    </source>
</evidence>
<keyword evidence="2" id="KW-0472">Membrane</keyword>
<accession>A0ABQ1FEN9</accession>
<evidence type="ECO:0000256" key="2">
    <source>
        <dbReference type="SAM" id="Phobius"/>
    </source>
</evidence>
<name>A0ABQ1FEN9_9SPHN</name>